<name>A0ABU0AGF0_9BACI</name>
<sequence length="33" mass="3848">MFGASMSIILFYEFQLVYLMNDYITITGMTDAF</sequence>
<accession>A0ABU0AGF0</accession>
<keyword evidence="2" id="KW-1185">Reference proteome</keyword>
<proteinExistence type="predicted"/>
<protein>
    <submittedName>
        <fullName evidence="1">Uncharacterized protein</fullName>
    </submittedName>
</protein>
<gene>
    <name evidence="1" type="ORF">J2S17_002206</name>
</gene>
<dbReference type="EMBL" id="JAUSUB010000007">
    <property type="protein sequence ID" value="MDQ0270331.1"/>
    <property type="molecule type" value="Genomic_DNA"/>
</dbReference>
<dbReference type="Proteomes" id="UP001238088">
    <property type="component" value="Unassembled WGS sequence"/>
</dbReference>
<reference evidence="1 2" key="1">
    <citation type="submission" date="2023-07" db="EMBL/GenBank/DDBJ databases">
        <title>Genomic Encyclopedia of Type Strains, Phase IV (KMG-IV): sequencing the most valuable type-strain genomes for metagenomic binning, comparative biology and taxonomic classification.</title>
        <authorList>
            <person name="Goeker M."/>
        </authorList>
    </citation>
    <scope>NUCLEOTIDE SEQUENCE [LARGE SCALE GENOMIC DNA]</scope>
    <source>
        <strain evidence="1 2">DSM 23494</strain>
    </source>
</reference>
<evidence type="ECO:0000313" key="2">
    <source>
        <dbReference type="Proteomes" id="UP001238088"/>
    </source>
</evidence>
<organism evidence="1 2">
    <name type="scientific">Cytobacillus purgationiresistens</name>
    <dbReference type="NCBI Taxonomy" id="863449"/>
    <lineage>
        <taxon>Bacteria</taxon>
        <taxon>Bacillati</taxon>
        <taxon>Bacillota</taxon>
        <taxon>Bacilli</taxon>
        <taxon>Bacillales</taxon>
        <taxon>Bacillaceae</taxon>
        <taxon>Cytobacillus</taxon>
    </lineage>
</organism>
<evidence type="ECO:0000313" key="1">
    <source>
        <dbReference type="EMBL" id="MDQ0270331.1"/>
    </source>
</evidence>
<comment type="caution">
    <text evidence="1">The sequence shown here is derived from an EMBL/GenBank/DDBJ whole genome shotgun (WGS) entry which is preliminary data.</text>
</comment>